<feature type="region of interest" description="Disordered" evidence="1">
    <location>
        <begin position="12"/>
        <end position="44"/>
    </location>
</feature>
<keyword evidence="3" id="KW-1185">Reference proteome</keyword>
<reference evidence="3" key="1">
    <citation type="submission" date="2017-09" db="EMBL/GenBank/DDBJ databases">
        <authorList>
            <person name="Palmer M."/>
            <person name="Steenkamp E.T."/>
            <person name="Coetzee M.P."/>
            <person name="Avontuur J.R."/>
            <person name="Van Zyl E."/>
            <person name="Chan W.-Y."/>
            <person name="Blom J."/>
            <person name="Venter S.N."/>
        </authorList>
    </citation>
    <scope>NUCLEOTIDE SEQUENCE [LARGE SCALE GENOMIC DNA]</scope>
    <source>
        <strain evidence="3">QC88-366</strain>
    </source>
</reference>
<sequence>MKALTITELIVPTGAGANTGDPNVGHTKNHSKNGGGSNSSNGNNCPPYMNPIFKDCMNGILGGMIGASVSGPGAALGGAVELSAVASAHA</sequence>
<comment type="caution">
    <text evidence="2">The sequence shown here is derived from an EMBL/GenBank/DDBJ whole genome shotgun (WGS) entry which is preliminary data.</text>
</comment>
<gene>
    <name evidence="2" type="ORF">COO59_00690</name>
</gene>
<evidence type="ECO:0000256" key="1">
    <source>
        <dbReference type="SAM" id="MobiDB-lite"/>
    </source>
</evidence>
<name>A0A2K1QEC4_9GAMM</name>
<organism evidence="2 3">
    <name type="scientific">Mixta theicola</name>
    <dbReference type="NCBI Taxonomy" id="1458355"/>
    <lineage>
        <taxon>Bacteria</taxon>
        <taxon>Pseudomonadati</taxon>
        <taxon>Pseudomonadota</taxon>
        <taxon>Gammaproteobacteria</taxon>
        <taxon>Enterobacterales</taxon>
        <taxon>Erwiniaceae</taxon>
        <taxon>Mixta</taxon>
    </lineage>
</organism>
<dbReference type="EMBL" id="NWUO01000001">
    <property type="protein sequence ID" value="PNS13368.1"/>
    <property type="molecule type" value="Genomic_DNA"/>
</dbReference>
<evidence type="ECO:0000313" key="2">
    <source>
        <dbReference type="EMBL" id="PNS13368.1"/>
    </source>
</evidence>
<dbReference type="AlphaFoldDB" id="A0A2K1QEC4"/>
<dbReference type="RefSeq" id="WP_103057921.1">
    <property type="nucleotide sequence ID" value="NZ_NWUO01000001.1"/>
</dbReference>
<proteinExistence type="predicted"/>
<dbReference type="Proteomes" id="UP000236345">
    <property type="component" value="Unassembled WGS sequence"/>
</dbReference>
<accession>A0A2K1QEC4</accession>
<evidence type="ECO:0000313" key="3">
    <source>
        <dbReference type="Proteomes" id="UP000236345"/>
    </source>
</evidence>
<protein>
    <submittedName>
        <fullName evidence="2">Uncharacterized protein</fullName>
    </submittedName>
</protein>